<proteinExistence type="predicted"/>
<sequence>MKRTAVLQKIAKAAKAHGLDHGTHELTRHTAVRVGEDDADPRSTQ</sequence>
<dbReference type="Proteomes" id="UP001059663">
    <property type="component" value="Chromosome"/>
</dbReference>
<evidence type="ECO:0000313" key="1">
    <source>
        <dbReference type="EMBL" id="UUZ45158.1"/>
    </source>
</evidence>
<evidence type="ECO:0000313" key="2">
    <source>
        <dbReference type="Proteomes" id="UP001059663"/>
    </source>
</evidence>
<reference evidence="1" key="1">
    <citation type="submission" date="2021-11" db="EMBL/GenBank/DDBJ databases">
        <title>Study of the species diversity of bacterial strains isolated from a unique natural object - Shulgan-Tash cave (Bashkiria).</title>
        <authorList>
            <person name="Sazanova A.L."/>
            <person name="Chirak E.R."/>
            <person name="Safronova V.I."/>
        </authorList>
    </citation>
    <scope>NUCLEOTIDE SEQUENCE</scope>
    <source>
        <strain evidence="1">P1</strain>
    </source>
</reference>
<dbReference type="EMBL" id="CP087977">
    <property type="protein sequence ID" value="UUZ45158.1"/>
    <property type="molecule type" value="Genomic_DNA"/>
</dbReference>
<protein>
    <submittedName>
        <fullName evidence="1">Uncharacterized protein</fullName>
    </submittedName>
</protein>
<accession>A0AC61U5E7</accession>
<gene>
    <name evidence="1" type="ORF">LP422_02405</name>
</gene>
<name>A0AC61U5E7_9MICO</name>
<organism evidence="1 2">
    <name type="scientific">Janibacter limosus</name>
    <dbReference type="NCBI Taxonomy" id="53458"/>
    <lineage>
        <taxon>Bacteria</taxon>
        <taxon>Bacillati</taxon>
        <taxon>Actinomycetota</taxon>
        <taxon>Actinomycetes</taxon>
        <taxon>Micrococcales</taxon>
        <taxon>Intrasporangiaceae</taxon>
        <taxon>Janibacter</taxon>
    </lineage>
</organism>